<feature type="domain" description="V-SNARE coiled-coil homology" evidence="12">
    <location>
        <begin position="130"/>
        <end position="190"/>
    </location>
</feature>
<dbReference type="GO" id="GO:0012505">
    <property type="term" value="C:endomembrane system"/>
    <property type="evidence" value="ECO:0007669"/>
    <property type="project" value="UniProtKB-SubCell"/>
</dbReference>
<evidence type="ECO:0000256" key="6">
    <source>
        <dbReference type="ARBA" id="ARBA00023136"/>
    </source>
</evidence>
<dbReference type="Pfam" id="PF00957">
    <property type="entry name" value="Synaptobrevin"/>
    <property type="match status" value="1"/>
</dbReference>
<evidence type="ECO:0000256" key="9">
    <source>
        <dbReference type="PROSITE-ProRule" id="PRU00290"/>
    </source>
</evidence>
<dbReference type="InterPro" id="IPR051097">
    <property type="entry name" value="Synaptobrevin-like_transport"/>
</dbReference>
<dbReference type="SUPFAM" id="SSF58038">
    <property type="entry name" value="SNARE fusion complex"/>
    <property type="match status" value="1"/>
</dbReference>
<reference evidence="14" key="1">
    <citation type="journal article" date="2018" name="Nat. Microbiol.">
        <title>Leveraging single-cell genomics to expand the fungal tree of life.</title>
        <authorList>
            <person name="Ahrendt S.R."/>
            <person name="Quandt C.A."/>
            <person name="Ciobanu D."/>
            <person name="Clum A."/>
            <person name="Salamov A."/>
            <person name="Andreopoulos B."/>
            <person name="Cheng J.F."/>
            <person name="Woyke T."/>
            <person name="Pelin A."/>
            <person name="Henrissat B."/>
            <person name="Reynolds N.K."/>
            <person name="Benny G.L."/>
            <person name="Smith M.E."/>
            <person name="James T.Y."/>
            <person name="Grigoriev I.V."/>
        </authorList>
    </citation>
    <scope>NUCLEOTIDE SEQUENCE [LARGE SCALE GENOMIC DNA]</scope>
    <source>
        <strain evidence="14">CSF55</strain>
    </source>
</reference>
<dbReference type="GO" id="GO:0015031">
    <property type="term" value="P:protein transport"/>
    <property type="evidence" value="ECO:0007669"/>
    <property type="project" value="UniProtKB-KW"/>
</dbReference>
<dbReference type="GO" id="GO:0016020">
    <property type="term" value="C:membrane"/>
    <property type="evidence" value="ECO:0007669"/>
    <property type="project" value="InterPro"/>
</dbReference>
<dbReference type="InterPro" id="IPR011012">
    <property type="entry name" value="Longin-like_dom_sf"/>
</dbReference>
<dbReference type="GO" id="GO:0016192">
    <property type="term" value="P:vesicle-mediated transport"/>
    <property type="evidence" value="ECO:0007669"/>
    <property type="project" value="InterPro"/>
</dbReference>
<accession>A0A4P9YBF7</accession>
<evidence type="ECO:0000256" key="4">
    <source>
        <dbReference type="ARBA" id="ARBA00022927"/>
    </source>
</evidence>
<dbReference type="PANTHER" id="PTHR21136:SF168">
    <property type="entry name" value="VESICLE-ASSOCIATED MEMBRANE PROTEIN 9"/>
    <property type="match status" value="1"/>
</dbReference>
<dbReference type="AlphaFoldDB" id="A0A4P9YBF7"/>
<evidence type="ECO:0000256" key="8">
    <source>
        <dbReference type="ARBA" id="ARBA00046280"/>
    </source>
</evidence>
<evidence type="ECO:0000256" key="7">
    <source>
        <dbReference type="ARBA" id="ARBA00026133"/>
    </source>
</evidence>
<dbReference type="PROSITE" id="PS50859">
    <property type="entry name" value="LONGIN"/>
    <property type="match status" value="1"/>
</dbReference>
<comment type="similarity">
    <text evidence="1">Belongs to the synaptobrevin family.</text>
</comment>
<keyword evidence="9" id="KW-0175">Coiled coil</keyword>
<protein>
    <recommendedName>
        <fullName evidence="7">Synaptobrevin homolog YKT6</fullName>
    </recommendedName>
</protein>
<feature type="domain" description="Longin" evidence="11">
    <location>
        <begin position="10"/>
        <end position="115"/>
    </location>
</feature>
<dbReference type="CDD" id="cd15843">
    <property type="entry name" value="R-SNARE"/>
    <property type="match status" value="1"/>
</dbReference>
<dbReference type="FunFam" id="1.20.5.110:FF:000004">
    <property type="entry name" value="Vesicle-associated membrane protein 7"/>
    <property type="match status" value="1"/>
</dbReference>
<dbReference type="Gene3D" id="1.20.5.110">
    <property type="match status" value="1"/>
</dbReference>
<keyword evidence="6 10" id="KW-0472">Membrane</keyword>
<dbReference type="Gene3D" id="3.30.450.50">
    <property type="entry name" value="Longin domain"/>
    <property type="match status" value="1"/>
</dbReference>
<dbReference type="FunFam" id="3.30.450.50:FF:000015">
    <property type="entry name" value="Synaptobrevin 2 isoform 1"/>
    <property type="match status" value="1"/>
</dbReference>
<feature type="transmembrane region" description="Helical" evidence="10">
    <location>
        <begin position="187"/>
        <end position="208"/>
    </location>
</feature>
<dbReference type="PROSITE" id="PS50892">
    <property type="entry name" value="V_SNARE"/>
    <property type="match status" value="1"/>
</dbReference>
<evidence type="ECO:0000256" key="10">
    <source>
        <dbReference type="SAM" id="Phobius"/>
    </source>
</evidence>
<dbReference type="EMBL" id="ML006386">
    <property type="protein sequence ID" value="RKP16597.1"/>
    <property type="molecule type" value="Genomic_DNA"/>
</dbReference>
<dbReference type="InterPro" id="IPR001388">
    <property type="entry name" value="Synaptobrevin-like"/>
</dbReference>
<evidence type="ECO:0000256" key="5">
    <source>
        <dbReference type="ARBA" id="ARBA00022989"/>
    </source>
</evidence>
<proteinExistence type="inferred from homology"/>
<dbReference type="PANTHER" id="PTHR21136">
    <property type="entry name" value="SNARE PROTEINS"/>
    <property type="match status" value="1"/>
</dbReference>
<dbReference type="GO" id="GO:0005737">
    <property type="term" value="C:cytoplasm"/>
    <property type="evidence" value="ECO:0007669"/>
    <property type="project" value="UniProtKB-ARBA"/>
</dbReference>
<gene>
    <name evidence="13" type="ORF">ROZALSC1DRAFT_17398</name>
</gene>
<evidence type="ECO:0000256" key="3">
    <source>
        <dbReference type="ARBA" id="ARBA00022692"/>
    </source>
</evidence>
<evidence type="ECO:0000259" key="11">
    <source>
        <dbReference type="PROSITE" id="PS50859"/>
    </source>
</evidence>
<evidence type="ECO:0000256" key="2">
    <source>
        <dbReference type="ARBA" id="ARBA00022448"/>
    </source>
</evidence>
<evidence type="ECO:0000259" key="12">
    <source>
        <dbReference type="PROSITE" id="PS50892"/>
    </source>
</evidence>
<name>A0A4P9YBF7_ROZAC</name>
<dbReference type="CDD" id="cd14824">
    <property type="entry name" value="Longin"/>
    <property type="match status" value="1"/>
</dbReference>
<dbReference type="InterPro" id="IPR042855">
    <property type="entry name" value="V_SNARE_CC"/>
</dbReference>
<dbReference type="SMART" id="SM01270">
    <property type="entry name" value="Longin"/>
    <property type="match status" value="1"/>
</dbReference>
<keyword evidence="3 10" id="KW-0812">Transmembrane</keyword>
<evidence type="ECO:0000313" key="14">
    <source>
        <dbReference type="Proteomes" id="UP000281549"/>
    </source>
</evidence>
<dbReference type="Proteomes" id="UP000281549">
    <property type="component" value="Unassembled WGS sequence"/>
</dbReference>
<sequence>MTEKIIYSFVAFRHTILAENALCTGTFPTIASTILKRLVVNNDSKASYSYDDYMFHYIIENQFVYLCLARQTFSKAAAFSFLQDIQEKFESMYGNVVEAKSTLLPYSLSEFSNILNDRMKYFNTNGDYDKMNNVKGEIDQVKDIMVSNIERVLERGERIELLVDKTDHLSQSALTFQRRAKKVKRSFWWSNMRLAVILVFLLILLAYIGTSYFCGFDFDKCMNK</sequence>
<organism evidence="13 14">
    <name type="scientific">Rozella allomycis (strain CSF55)</name>
    <dbReference type="NCBI Taxonomy" id="988480"/>
    <lineage>
        <taxon>Eukaryota</taxon>
        <taxon>Fungi</taxon>
        <taxon>Fungi incertae sedis</taxon>
        <taxon>Cryptomycota</taxon>
        <taxon>Cryptomycota incertae sedis</taxon>
        <taxon>Rozella</taxon>
    </lineage>
</organism>
<keyword evidence="2" id="KW-0813">Transport</keyword>
<dbReference type="InterPro" id="IPR010908">
    <property type="entry name" value="Longin_dom"/>
</dbReference>
<evidence type="ECO:0000256" key="1">
    <source>
        <dbReference type="ARBA" id="ARBA00008025"/>
    </source>
</evidence>
<keyword evidence="5 10" id="KW-1133">Transmembrane helix</keyword>
<dbReference type="PRINTS" id="PR00219">
    <property type="entry name" value="SYNAPTOBREVN"/>
</dbReference>
<comment type="subcellular location">
    <subcellularLocation>
        <location evidence="8">Endomembrane system</location>
        <topology evidence="8">Single-pass type IV membrane protein</topology>
    </subcellularLocation>
</comment>
<dbReference type="SUPFAM" id="SSF64356">
    <property type="entry name" value="SNARE-like"/>
    <property type="match status" value="1"/>
</dbReference>
<dbReference type="PROSITE" id="PS00417">
    <property type="entry name" value="SYNAPTOBREVIN"/>
    <property type="match status" value="1"/>
</dbReference>
<keyword evidence="4" id="KW-0653">Protein transport</keyword>
<evidence type="ECO:0000313" key="13">
    <source>
        <dbReference type="EMBL" id="RKP16597.1"/>
    </source>
</evidence>
<dbReference type="Pfam" id="PF13774">
    <property type="entry name" value="Longin"/>
    <property type="match status" value="1"/>
</dbReference>